<keyword evidence="3" id="KW-1185">Reference proteome</keyword>
<evidence type="ECO:0000313" key="3">
    <source>
        <dbReference type="Proteomes" id="UP001356704"/>
    </source>
</evidence>
<feature type="transmembrane region" description="Helical" evidence="1">
    <location>
        <begin position="7"/>
        <end position="28"/>
    </location>
</feature>
<proteinExistence type="predicted"/>
<reference evidence="2 3" key="1">
    <citation type="submission" date="2024-02" db="EMBL/GenBank/DDBJ databases">
        <title>Winogradskyella poriferorum JCM 12885.</title>
        <authorList>
            <person name="Zhang D.-F."/>
            <person name="Fu Z.-Y."/>
        </authorList>
    </citation>
    <scope>NUCLEOTIDE SEQUENCE [LARGE SCALE GENOMIC DNA]</scope>
    <source>
        <strain evidence="2 3">JCM 12885</strain>
    </source>
</reference>
<feature type="transmembrane region" description="Helical" evidence="1">
    <location>
        <begin position="40"/>
        <end position="59"/>
    </location>
</feature>
<evidence type="ECO:0000256" key="1">
    <source>
        <dbReference type="SAM" id="Phobius"/>
    </source>
</evidence>
<keyword evidence="1" id="KW-0812">Transmembrane</keyword>
<organism evidence="2 3">
    <name type="scientific">Winogradskyella poriferorum</name>
    <dbReference type="NCBI Taxonomy" id="307627"/>
    <lineage>
        <taxon>Bacteria</taxon>
        <taxon>Pseudomonadati</taxon>
        <taxon>Bacteroidota</taxon>
        <taxon>Flavobacteriia</taxon>
        <taxon>Flavobacteriales</taxon>
        <taxon>Flavobacteriaceae</taxon>
        <taxon>Winogradskyella</taxon>
    </lineage>
</organism>
<evidence type="ECO:0000313" key="2">
    <source>
        <dbReference type="EMBL" id="MEF3079745.1"/>
    </source>
</evidence>
<protein>
    <submittedName>
        <fullName evidence="2">Uncharacterized protein</fullName>
    </submittedName>
</protein>
<dbReference type="Proteomes" id="UP001356704">
    <property type="component" value="Unassembled WGS sequence"/>
</dbReference>
<sequence length="65" mass="7619">MKIKLPYILLAVFLMIVIVSNVIDPNFYYKHMTTYDRLKAFFVLLALSIYLILAIKSVIKPKQNK</sequence>
<accession>A0ABU7W7Y6</accession>
<dbReference type="RefSeq" id="WP_331810484.1">
    <property type="nucleotide sequence ID" value="NZ_JAZHOU010000004.1"/>
</dbReference>
<name>A0ABU7W7Y6_9FLAO</name>
<keyword evidence="1" id="KW-1133">Transmembrane helix</keyword>
<gene>
    <name evidence="2" type="ORF">V1468_12060</name>
</gene>
<dbReference type="EMBL" id="JAZHOU010000004">
    <property type="protein sequence ID" value="MEF3079745.1"/>
    <property type="molecule type" value="Genomic_DNA"/>
</dbReference>
<keyword evidence="1" id="KW-0472">Membrane</keyword>
<comment type="caution">
    <text evidence="2">The sequence shown here is derived from an EMBL/GenBank/DDBJ whole genome shotgun (WGS) entry which is preliminary data.</text>
</comment>